<feature type="transmembrane region" description="Helical" evidence="4">
    <location>
        <begin position="126"/>
        <end position="142"/>
    </location>
</feature>
<evidence type="ECO:0000256" key="2">
    <source>
        <dbReference type="ARBA" id="ARBA00012528"/>
    </source>
</evidence>
<dbReference type="SUPFAM" id="SSF55073">
    <property type="entry name" value="Nucleotide cyclase"/>
    <property type="match status" value="1"/>
</dbReference>
<evidence type="ECO:0000313" key="6">
    <source>
        <dbReference type="EMBL" id="KPM79688.1"/>
    </source>
</evidence>
<dbReference type="RefSeq" id="WP_054554644.1">
    <property type="nucleotide sequence ID" value="NZ_LJTC01000016.1"/>
</dbReference>
<organism evidence="6 7">
    <name type="scientific">Pseudoalteromonas lipolytica</name>
    <dbReference type="NCBI Taxonomy" id="570156"/>
    <lineage>
        <taxon>Bacteria</taxon>
        <taxon>Pseudomonadati</taxon>
        <taxon>Pseudomonadota</taxon>
        <taxon>Gammaproteobacteria</taxon>
        <taxon>Alteromonadales</taxon>
        <taxon>Pseudoalteromonadaceae</taxon>
        <taxon>Pseudoalteromonas</taxon>
    </lineage>
</organism>
<sequence>MLKHLLKQPKQSELQEIEHVKFLIILKIAYFALAVHVVLIPVFAHIGAVTLAIVNVLSVCAWAGGIFLIKQGLTSLALRVFCLEVVIHSTIVCAMLGLNAGFQFYLWTVSCLLMIDYQLTLKRASLYSVLMIIIFALLYVFFSNTNYPFAYSELLPHIKIINIIIAGLPMIYGMGFIREITLSQRLELTEMAARDPLTKLFNRRFAKKLIMNARKNCVNNNTPLCMAMADIDQFKRINDNYGHDKGDTILVNISRLISEFMSEDDIAVRWGGEEFLLILTQSNERQAFAKIEALRTKIAALEAHPDCPDLKVTMSFGLIEWQPLTPIEKMLQYADSALYESKHSGRNKTTIVHAQSTFFENED</sequence>
<dbReference type="PANTHER" id="PTHR45138">
    <property type="entry name" value="REGULATORY COMPONENTS OF SENSORY TRANSDUCTION SYSTEM"/>
    <property type="match status" value="1"/>
</dbReference>
<evidence type="ECO:0000256" key="3">
    <source>
        <dbReference type="ARBA" id="ARBA00034247"/>
    </source>
</evidence>
<feature type="transmembrane region" description="Helical" evidence="4">
    <location>
        <begin position="154"/>
        <end position="177"/>
    </location>
</feature>
<accession>A0A0N8HIZ9</accession>
<dbReference type="Pfam" id="PF00990">
    <property type="entry name" value="GGDEF"/>
    <property type="match status" value="1"/>
</dbReference>
<comment type="catalytic activity">
    <reaction evidence="3">
        <text>2 GTP = 3',3'-c-di-GMP + 2 diphosphate</text>
        <dbReference type="Rhea" id="RHEA:24898"/>
        <dbReference type="ChEBI" id="CHEBI:33019"/>
        <dbReference type="ChEBI" id="CHEBI:37565"/>
        <dbReference type="ChEBI" id="CHEBI:58805"/>
        <dbReference type="EC" id="2.7.7.65"/>
    </reaction>
</comment>
<dbReference type="STRING" id="570156.AOG27_19390"/>
<dbReference type="InterPro" id="IPR029787">
    <property type="entry name" value="Nucleotide_cyclase"/>
</dbReference>
<evidence type="ECO:0000256" key="4">
    <source>
        <dbReference type="SAM" id="Phobius"/>
    </source>
</evidence>
<comment type="caution">
    <text evidence="6">The sequence shown here is derived from an EMBL/GenBank/DDBJ whole genome shotgun (WGS) entry which is preliminary data.</text>
</comment>
<keyword evidence="4" id="KW-0472">Membrane</keyword>
<feature type="transmembrane region" description="Helical" evidence="4">
    <location>
        <begin position="20"/>
        <end position="40"/>
    </location>
</feature>
<reference evidence="6 7" key="1">
    <citation type="submission" date="2015-09" db="EMBL/GenBank/DDBJ databases">
        <title>Draft Genome Sequence of Pseudoalteromonas lipolytica UCD-48B.</title>
        <authorList>
            <person name="Krusor M."/>
            <person name="Coil D.A."/>
            <person name="Lang J.M."/>
            <person name="Eisen J.A."/>
            <person name="Alexiev A."/>
        </authorList>
    </citation>
    <scope>NUCLEOTIDE SEQUENCE [LARGE SCALE GENOMIC DNA]</scope>
    <source>
        <strain evidence="6 7">UCD-48B</strain>
    </source>
</reference>
<dbReference type="GO" id="GO:1902201">
    <property type="term" value="P:negative regulation of bacterial-type flagellum-dependent cell motility"/>
    <property type="evidence" value="ECO:0007669"/>
    <property type="project" value="TreeGrafter"/>
</dbReference>
<dbReference type="SMART" id="SM00267">
    <property type="entry name" value="GGDEF"/>
    <property type="match status" value="1"/>
</dbReference>
<dbReference type="AlphaFoldDB" id="A0A0N8HIZ9"/>
<dbReference type="CDD" id="cd01949">
    <property type="entry name" value="GGDEF"/>
    <property type="match status" value="1"/>
</dbReference>
<dbReference type="GO" id="GO:0005886">
    <property type="term" value="C:plasma membrane"/>
    <property type="evidence" value="ECO:0007669"/>
    <property type="project" value="TreeGrafter"/>
</dbReference>
<dbReference type="EMBL" id="LJTC01000016">
    <property type="protein sequence ID" value="KPM79688.1"/>
    <property type="molecule type" value="Genomic_DNA"/>
</dbReference>
<dbReference type="InterPro" id="IPR050469">
    <property type="entry name" value="Diguanylate_Cyclase"/>
</dbReference>
<dbReference type="PROSITE" id="PS50887">
    <property type="entry name" value="GGDEF"/>
    <property type="match status" value="1"/>
</dbReference>
<name>A0A0N8HIZ9_9GAMM</name>
<keyword evidence="4" id="KW-1133">Transmembrane helix</keyword>
<dbReference type="FunFam" id="3.30.70.270:FF:000001">
    <property type="entry name" value="Diguanylate cyclase domain protein"/>
    <property type="match status" value="1"/>
</dbReference>
<dbReference type="GO" id="GO:0052621">
    <property type="term" value="F:diguanylate cyclase activity"/>
    <property type="evidence" value="ECO:0007669"/>
    <property type="project" value="UniProtKB-EC"/>
</dbReference>
<dbReference type="OrthoDB" id="9759607at2"/>
<evidence type="ECO:0000256" key="1">
    <source>
        <dbReference type="ARBA" id="ARBA00001946"/>
    </source>
</evidence>
<protein>
    <recommendedName>
        <fullName evidence="2">diguanylate cyclase</fullName>
        <ecNumber evidence="2">2.7.7.65</ecNumber>
    </recommendedName>
</protein>
<gene>
    <name evidence="6" type="ORF">AOG27_19390</name>
</gene>
<evidence type="ECO:0000259" key="5">
    <source>
        <dbReference type="PROSITE" id="PS50887"/>
    </source>
</evidence>
<dbReference type="Proteomes" id="UP000050378">
    <property type="component" value="Unassembled WGS sequence"/>
</dbReference>
<dbReference type="GO" id="GO:0043709">
    <property type="term" value="P:cell adhesion involved in single-species biofilm formation"/>
    <property type="evidence" value="ECO:0007669"/>
    <property type="project" value="TreeGrafter"/>
</dbReference>
<dbReference type="NCBIfam" id="TIGR00254">
    <property type="entry name" value="GGDEF"/>
    <property type="match status" value="1"/>
</dbReference>
<keyword evidence="4" id="KW-0812">Transmembrane</keyword>
<dbReference type="InterPro" id="IPR043128">
    <property type="entry name" value="Rev_trsase/Diguanyl_cyclase"/>
</dbReference>
<dbReference type="EC" id="2.7.7.65" evidence="2"/>
<dbReference type="PANTHER" id="PTHR45138:SF9">
    <property type="entry name" value="DIGUANYLATE CYCLASE DGCM-RELATED"/>
    <property type="match status" value="1"/>
</dbReference>
<evidence type="ECO:0000313" key="7">
    <source>
        <dbReference type="Proteomes" id="UP000050378"/>
    </source>
</evidence>
<dbReference type="PATRIC" id="fig|570156.3.peg.1804"/>
<proteinExistence type="predicted"/>
<feature type="transmembrane region" description="Helical" evidence="4">
    <location>
        <begin position="76"/>
        <end position="98"/>
    </location>
</feature>
<feature type="transmembrane region" description="Helical" evidence="4">
    <location>
        <begin position="46"/>
        <end position="69"/>
    </location>
</feature>
<feature type="domain" description="GGDEF" evidence="5">
    <location>
        <begin position="222"/>
        <end position="354"/>
    </location>
</feature>
<comment type="cofactor">
    <cofactor evidence="1">
        <name>Mg(2+)</name>
        <dbReference type="ChEBI" id="CHEBI:18420"/>
    </cofactor>
</comment>
<dbReference type="Gene3D" id="3.30.70.270">
    <property type="match status" value="1"/>
</dbReference>
<dbReference type="InterPro" id="IPR000160">
    <property type="entry name" value="GGDEF_dom"/>
</dbReference>